<evidence type="ECO:0000313" key="1">
    <source>
        <dbReference type="EMBL" id="CAF4706217.1"/>
    </source>
</evidence>
<dbReference type="AlphaFoldDB" id="A0A821IRS9"/>
<feature type="non-terminal residue" evidence="1">
    <location>
        <position position="1"/>
    </location>
</feature>
<protein>
    <submittedName>
        <fullName evidence="1">Uncharacterized protein</fullName>
    </submittedName>
</protein>
<gene>
    <name evidence="1" type="ORF">OVN521_LOCUS48573</name>
</gene>
<organism evidence="1 2">
    <name type="scientific">Rotaria magnacalcarata</name>
    <dbReference type="NCBI Taxonomy" id="392030"/>
    <lineage>
        <taxon>Eukaryota</taxon>
        <taxon>Metazoa</taxon>
        <taxon>Spiralia</taxon>
        <taxon>Gnathifera</taxon>
        <taxon>Rotifera</taxon>
        <taxon>Eurotatoria</taxon>
        <taxon>Bdelloidea</taxon>
        <taxon>Philodinida</taxon>
        <taxon>Philodinidae</taxon>
        <taxon>Rotaria</taxon>
    </lineage>
</organism>
<proteinExistence type="predicted"/>
<feature type="non-terminal residue" evidence="1">
    <location>
        <position position="81"/>
    </location>
</feature>
<name>A0A821IRS9_9BILA</name>
<dbReference type="EMBL" id="CAJOBG010101789">
    <property type="protein sequence ID" value="CAF4706217.1"/>
    <property type="molecule type" value="Genomic_DNA"/>
</dbReference>
<accession>A0A821IRS9</accession>
<keyword evidence="2" id="KW-1185">Reference proteome</keyword>
<evidence type="ECO:0000313" key="2">
    <source>
        <dbReference type="Proteomes" id="UP000663866"/>
    </source>
</evidence>
<dbReference type="Proteomes" id="UP000663866">
    <property type="component" value="Unassembled WGS sequence"/>
</dbReference>
<reference evidence="1" key="1">
    <citation type="submission" date="2021-02" db="EMBL/GenBank/DDBJ databases">
        <authorList>
            <person name="Nowell W R."/>
        </authorList>
    </citation>
    <scope>NUCLEOTIDE SEQUENCE</scope>
</reference>
<comment type="caution">
    <text evidence="1">The sequence shown here is derived from an EMBL/GenBank/DDBJ whole genome shotgun (WGS) entry which is preliminary data.</text>
</comment>
<sequence length="81" mass="8737">LQLALSSITNKDLIQEIPTMLSTAKIFNTLSSSTTIAGTTTTTTTTTGNIFPNTNINEQTLQRPSSISLSLNPQHLYHNSS</sequence>